<feature type="domain" description="EamA" evidence="6">
    <location>
        <begin position="37"/>
        <end position="163"/>
    </location>
</feature>
<dbReference type="InterPro" id="IPR037185">
    <property type="entry name" value="EmrE-like"/>
</dbReference>
<accession>A0ABN7Z6Q4</accession>
<comment type="subcellular location">
    <subcellularLocation>
        <location evidence="1">Membrane</location>
        <topology evidence="1">Multi-pass membrane protein</topology>
    </subcellularLocation>
</comment>
<feature type="transmembrane region" description="Helical" evidence="5">
    <location>
        <begin position="176"/>
        <end position="195"/>
    </location>
</feature>
<dbReference type="InterPro" id="IPR050638">
    <property type="entry name" value="AA-Vitamin_Transporters"/>
</dbReference>
<feature type="transmembrane region" description="Helical" evidence="5">
    <location>
        <begin position="299"/>
        <end position="316"/>
    </location>
</feature>
<proteinExistence type="predicted"/>
<dbReference type="InterPro" id="IPR000620">
    <property type="entry name" value="EamA_dom"/>
</dbReference>
<dbReference type="Pfam" id="PF00892">
    <property type="entry name" value="EamA"/>
    <property type="match status" value="2"/>
</dbReference>
<feature type="transmembrane region" description="Helical" evidence="5">
    <location>
        <begin position="93"/>
        <end position="116"/>
    </location>
</feature>
<protein>
    <recommendedName>
        <fullName evidence="6">EamA domain-containing protein</fullName>
    </recommendedName>
</protein>
<evidence type="ECO:0000313" key="8">
    <source>
        <dbReference type="Proteomes" id="UP000701702"/>
    </source>
</evidence>
<feature type="transmembrane region" description="Helical" evidence="5">
    <location>
        <begin position="63"/>
        <end position="81"/>
    </location>
</feature>
<keyword evidence="2 5" id="KW-0812">Transmembrane</keyword>
<evidence type="ECO:0000313" key="7">
    <source>
        <dbReference type="EMBL" id="CAG9181644.1"/>
    </source>
</evidence>
<keyword evidence="4 5" id="KW-0472">Membrane</keyword>
<keyword evidence="3 5" id="KW-1133">Transmembrane helix</keyword>
<dbReference type="Proteomes" id="UP000701702">
    <property type="component" value="Unassembled WGS sequence"/>
</dbReference>
<dbReference type="PANTHER" id="PTHR32322">
    <property type="entry name" value="INNER MEMBRANE TRANSPORTER"/>
    <property type="match status" value="1"/>
</dbReference>
<dbReference type="Gene3D" id="1.10.3730.20">
    <property type="match status" value="1"/>
</dbReference>
<feature type="transmembrane region" description="Helical" evidence="5">
    <location>
        <begin position="152"/>
        <end position="170"/>
    </location>
</feature>
<feature type="transmembrane region" description="Helical" evidence="5">
    <location>
        <begin position="275"/>
        <end position="293"/>
    </location>
</feature>
<feature type="transmembrane region" description="Helical" evidence="5">
    <location>
        <begin position="207"/>
        <end position="231"/>
    </location>
</feature>
<feature type="transmembrane region" description="Helical" evidence="5">
    <location>
        <begin position="36"/>
        <end position="57"/>
    </location>
</feature>
<gene>
    <name evidence="7" type="ORF">LMG23994_04717</name>
</gene>
<evidence type="ECO:0000256" key="4">
    <source>
        <dbReference type="ARBA" id="ARBA00023136"/>
    </source>
</evidence>
<organism evidence="7 8">
    <name type="scientific">Cupriavidus pinatubonensis</name>
    <dbReference type="NCBI Taxonomy" id="248026"/>
    <lineage>
        <taxon>Bacteria</taxon>
        <taxon>Pseudomonadati</taxon>
        <taxon>Pseudomonadota</taxon>
        <taxon>Betaproteobacteria</taxon>
        <taxon>Burkholderiales</taxon>
        <taxon>Burkholderiaceae</taxon>
        <taxon>Cupriavidus</taxon>
    </lineage>
</organism>
<reference evidence="7 8" key="1">
    <citation type="submission" date="2021-08" db="EMBL/GenBank/DDBJ databases">
        <authorList>
            <person name="Peeters C."/>
        </authorList>
    </citation>
    <scope>NUCLEOTIDE SEQUENCE [LARGE SCALE GENOMIC DNA]</scope>
    <source>
        <strain evidence="7 8">LMG 23994</strain>
    </source>
</reference>
<evidence type="ECO:0000256" key="5">
    <source>
        <dbReference type="SAM" id="Phobius"/>
    </source>
</evidence>
<dbReference type="PANTHER" id="PTHR32322:SF9">
    <property type="entry name" value="AMINO-ACID METABOLITE EFFLUX PUMP-RELATED"/>
    <property type="match status" value="1"/>
</dbReference>
<feature type="transmembrane region" description="Helical" evidence="5">
    <location>
        <begin position="122"/>
        <end position="140"/>
    </location>
</feature>
<evidence type="ECO:0000256" key="1">
    <source>
        <dbReference type="ARBA" id="ARBA00004141"/>
    </source>
</evidence>
<evidence type="ECO:0000256" key="3">
    <source>
        <dbReference type="ARBA" id="ARBA00022989"/>
    </source>
</evidence>
<feature type="domain" description="EamA" evidence="6">
    <location>
        <begin position="176"/>
        <end position="316"/>
    </location>
</feature>
<name>A0ABN7Z6Q4_9BURK</name>
<evidence type="ECO:0000256" key="2">
    <source>
        <dbReference type="ARBA" id="ARBA00022692"/>
    </source>
</evidence>
<keyword evidence="8" id="KW-1185">Reference proteome</keyword>
<dbReference type="SUPFAM" id="SSF103481">
    <property type="entry name" value="Multidrug resistance efflux transporter EmrE"/>
    <property type="match status" value="2"/>
</dbReference>
<sequence>METSENSLRLGLVLASNPPMPMASHQIMKPADLVRLLSLAALWGASFLFLRIGAPILGPFPTAFVRVLIGAVTLAACLPVLGLRWEMRGKWPAVMMLGVVNSGIPFVMYAVAALWLPAGYSAVFNAMTPLMGVLIGALFFAERLTRAKAVGVLLGIAGVAVLTRTAPVAFSVQVMLGALACLVATACYGLAGFLTRQWITERGGLDSRLVAAGSLIGATLFLLPFSVGALAQHNTLPDAGAGVWAAMLGLGVVCTALAYILYYRLIADLGPVRSLTVTFLIPPFGMVWGALFLHESLSWAHLAGSALIGAAVWLVLRPSRPLAQPEPARG</sequence>
<feature type="transmembrane region" description="Helical" evidence="5">
    <location>
        <begin position="243"/>
        <end position="263"/>
    </location>
</feature>
<dbReference type="EMBL" id="CAJZAF010000030">
    <property type="protein sequence ID" value="CAG9181644.1"/>
    <property type="molecule type" value="Genomic_DNA"/>
</dbReference>
<evidence type="ECO:0000259" key="6">
    <source>
        <dbReference type="Pfam" id="PF00892"/>
    </source>
</evidence>
<comment type="caution">
    <text evidence="7">The sequence shown here is derived from an EMBL/GenBank/DDBJ whole genome shotgun (WGS) entry which is preliminary data.</text>
</comment>